<name>A0AAV1ZX54_9ARAC</name>
<comment type="caution">
    <text evidence="1">The sequence shown here is derived from an EMBL/GenBank/DDBJ whole genome shotgun (WGS) entry which is preliminary data.</text>
</comment>
<sequence>MFHYKSEGICGDAVNVISLDDSFLLLTQTKLHRKRIPNENNGMLPEFASAAVALVYSLRSKVSWLQSEETPVSISDLTKDPAGVYAKRALLNLI</sequence>
<organism evidence="1 2">
    <name type="scientific">Larinioides sclopetarius</name>
    <dbReference type="NCBI Taxonomy" id="280406"/>
    <lineage>
        <taxon>Eukaryota</taxon>
        <taxon>Metazoa</taxon>
        <taxon>Ecdysozoa</taxon>
        <taxon>Arthropoda</taxon>
        <taxon>Chelicerata</taxon>
        <taxon>Arachnida</taxon>
        <taxon>Araneae</taxon>
        <taxon>Araneomorphae</taxon>
        <taxon>Entelegynae</taxon>
        <taxon>Araneoidea</taxon>
        <taxon>Araneidae</taxon>
        <taxon>Larinioides</taxon>
    </lineage>
</organism>
<evidence type="ECO:0000313" key="2">
    <source>
        <dbReference type="Proteomes" id="UP001497382"/>
    </source>
</evidence>
<dbReference type="Proteomes" id="UP001497382">
    <property type="component" value="Unassembled WGS sequence"/>
</dbReference>
<protein>
    <submittedName>
        <fullName evidence="1">Uncharacterized protein</fullName>
    </submittedName>
</protein>
<dbReference type="AlphaFoldDB" id="A0AAV1ZX54"/>
<dbReference type="EMBL" id="CAXIEN010000092">
    <property type="protein sequence ID" value="CAL1276320.1"/>
    <property type="molecule type" value="Genomic_DNA"/>
</dbReference>
<evidence type="ECO:0000313" key="1">
    <source>
        <dbReference type="EMBL" id="CAL1276320.1"/>
    </source>
</evidence>
<proteinExistence type="predicted"/>
<gene>
    <name evidence="1" type="ORF">LARSCL_LOCUS8574</name>
</gene>
<accession>A0AAV1ZX54</accession>
<keyword evidence="2" id="KW-1185">Reference proteome</keyword>
<reference evidence="1 2" key="1">
    <citation type="submission" date="2024-04" db="EMBL/GenBank/DDBJ databases">
        <authorList>
            <person name="Rising A."/>
            <person name="Reimegard J."/>
            <person name="Sonavane S."/>
            <person name="Akerstrom W."/>
            <person name="Nylinder S."/>
            <person name="Hedman E."/>
            <person name="Kallberg Y."/>
        </authorList>
    </citation>
    <scope>NUCLEOTIDE SEQUENCE [LARGE SCALE GENOMIC DNA]</scope>
</reference>